<protein>
    <submittedName>
        <fullName evidence="2">Uncharacterized protein</fullName>
    </submittedName>
</protein>
<keyword evidence="3" id="KW-1185">Reference proteome</keyword>
<feature type="compositionally biased region" description="Low complexity" evidence="1">
    <location>
        <begin position="124"/>
        <end position="139"/>
    </location>
</feature>
<reference evidence="3" key="1">
    <citation type="submission" date="2014-03" db="EMBL/GenBank/DDBJ databases">
        <authorList>
            <person name="Aksoy S."/>
            <person name="Warren W."/>
            <person name="Wilson R.K."/>
        </authorList>
    </citation>
    <scope>NUCLEOTIDE SEQUENCE [LARGE SCALE GENOMIC DNA]</scope>
    <source>
        <strain evidence="3">IAEA</strain>
    </source>
</reference>
<sequence>LTESETNATLQYVLEKYDQIELKIIGQLVSIYGMRLTYDDNNDEEELNIHFKYIDNTEQDIIQNCVFVIYHRSKNECDLIQTICNTFLPITPRPLLKRNDLRVCNDNDTVQLVEREEFEKETTEATPSSSTTSSTTSMTEVEHVVDDDDDDDDAIILDNPVNYLINGTRILAINLKTSLALLKGS</sequence>
<name>A0A1A9WNF4_9MUSC</name>
<dbReference type="VEuPathDB" id="VectorBase:GBRI026067"/>
<dbReference type="AlphaFoldDB" id="A0A1A9WNF4"/>
<reference evidence="2" key="2">
    <citation type="submission" date="2020-05" db="UniProtKB">
        <authorList>
            <consortium name="EnsemblMetazoa"/>
        </authorList>
    </citation>
    <scope>IDENTIFICATION</scope>
    <source>
        <strain evidence="2">IAEA</strain>
    </source>
</reference>
<dbReference type="EnsemblMetazoa" id="GBRI026067-RA">
    <property type="protein sequence ID" value="GBRI026067-PA"/>
    <property type="gene ID" value="GBRI026067"/>
</dbReference>
<evidence type="ECO:0000313" key="3">
    <source>
        <dbReference type="Proteomes" id="UP000091820"/>
    </source>
</evidence>
<feature type="region of interest" description="Disordered" evidence="1">
    <location>
        <begin position="116"/>
        <end position="139"/>
    </location>
</feature>
<organism evidence="2 3">
    <name type="scientific">Glossina brevipalpis</name>
    <dbReference type="NCBI Taxonomy" id="37001"/>
    <lineage>
        <taxon>Eukaryota</taxon>
        <taxon>Metazoa</taxon>
        <taxon>Ecdysozoa</taxon>
        <taxon>Arthropoda</taxon>
        <taxon>Hexapoda</taxon>
        <taxon>Insecta</taxon>
        <taxon>Pterygota</taxon>
        <taxon>Neoptera</taxon>
        <taxon>Endopterygota</taxon>
        <taxon>Diptera</taxon>
        <taxon>Brachycera</taxon>
        <taxon>Muscomorpha</taxon>
        <taxon>Hippoboscoidea</taxon>
        <taxon>Glossinidae</taxon>
        <taxon>Glossina</taxon>
    </lineage>
</organism>
<accession>A0A1A9WNF4</accession>
<proteinExistence type="predicted"/>
<evidence type="ECO:0000256" key="1">
    <source>
        <dbReference type="SAM" id="MobiDB-lite"/>
    </source>
</evidence>
<evidence type="ECO:0000313" key="2">
    <source>
        <dbReference type="EnsemblMetazoa" id="GBRI026067-PA"/>
    </source>
</evidence>
<dbReference type="Proteomes" id="UP000091820">
    <property type="component" value="Unassembled WGS sequence"/>
</dbReference>